<feature type="compositionally biased region" description="Polar residues" evidence="2">
    <location>
        <begin position="1"/>
        <end position="23"/>
    </location>
</feature>
<name>A0A165EQ81_9BASI</name>
<organism evidence="3 4">
    <name type="scientific">Calocera cornea HHB12733</name>
    <dbReference type="NCBI Taxonomy" id="1353952"/>
    <lineage>
        <taxon>Eukaryota</taxon>
        <taxon>Fungi</taxon>
        <taxon>Dikarya</taxon>
        <taxon>Basidiomycota</taxon>
        <taxon>Agaricomycotina</taxon>
        <taxon>Dacrymycetes</taxon>
        <taxon>Dacrymycetales</taxon>
        <taxon>Dacrymycetaceae</taxon>
        <taxon>Calocera</taxon>
    </lineage>
</organism>
<keyword evidence="4" id="KW-1185">Reference proteome</keyword>
<dbReference type="EMBL" id="KV423997">
    <property type="protein sequence ID" value="KZT55316.1"/>
    <property type="molecule type" value="Genomic_DNA"/>
</dbReference>
<dbReference type="AlphaFoldDB" id="A0A165EQ81"/>
<sequence length="167" mass="18485">MANFIQRQPTGNASGAHQHQPVQNPLPPTVDDPDVVPLNATPTSAQRKRSAPLDGHESQSRKRKKFHPEPIDLTQSDDDEMVVEAASVDIEMKPVESSSQETDSPVLNTAQRLAQLEDACLSRTFVMYSMRRQIEVMQRELDDAKAENARLRAGEAAKVGRSKPCNV</sequence>
<evidence type="ECO:0000313" key="4">
    <source>
        <dbReference type="Proteomes" id="UP000076842"/>
    </source>
</evidence>
<gene>
    <name evidence="3" type="ORF">CALCODRAFT_484868</name>
</gene>
<dbReference type="InParanoid" id="A0A165EQ81"/>
<protein>
    <submittedName>
        <fullName evidence="3">Uncharacterized protein</fullName>
    </submittedName>
</protein>
<feature type="region of interest" description="Disordered" evidence="2">
    <location>
        <begin position="1"/>
        <end position="80"/>
    </location>
</feature>
<feature type="coiled-coil region" evidence="1">
    <location>
        <begin position="127"/>
        <end position="154"/>
    </location>
</feature>
<evidence type="ECO:0000256" key="2">
    <source>
        <dbReference type="SAM" id="MobiDB-lite"/>
    </source>
</evidence>
<proteinExistence type="predicted"/>
<dbReference type="Proteomes" id="UP000076842">
    <property type="component" value="Unassembled WGS sequence"/>
</dbReference>
<evidence type="ECO:0000313" key="3">
    <source>
        <dbReference type="EMBL" id="KZT55316.1"/>
    </source>
</evidence>
<reference evidence="3 4" key="1">
    <citation type="journal article" date="2016" name="Mol. Biol. Evol.">
        <title>Comparative Genomics of Early-Diverging Mushroom-Forming Fungi Provides Insights into the Origins of Lignocellulose Decay Capabilities.</title>
        <authorList>
            <person name="Nagy L.G."/>
            <person name="Riley R."/>
            <person name="Tritt A."/>
            <person name="Adam C."/>
            <person name="Daum C."/>
            <person name="Floudas D."/>
            <person name="Sun H."/>
            <person name="Yadav J.S."/>
            <person name="Pangilinan J."/>
            <person name="Larsson K.H."/>
            <person name="Matsuura K."/>
            <person name="Barry K."/>
            <person name="Labutti K."/>
            <person name="Kuo R."/>
            <person name="Ohm R.A."/>
            <person name="Bhattacharya S.S."/>
            <person name="Shirouzu T."/>
            <person name="Yoshinaga Y."/>
            <person name="Martin F.M."/>
            <person name="Grigoriev I.V."/>
            <person name="Hibbett D.S."/>
        </authorList>
    </citation>
    <scope>NUCLEOTIDE SEQUENCE [LARGE SCALE GENOMIC DNA]</scope>
    <source>
        <strain evidence="3 4">HHB12733</strain>
    </source>
</reference>
<accession>A0A165EQ81</accession>
<evidence type="ECO:0000256" key="1">
    <source>
        <dbReference type="SAM" id="Coils"/>
    </source>
</evidence>
<keyword evidence="1" id="KW-0175">Coiled coil</keyword>